<keyword evidence="2" id="KW-1185">Reference proteome</keyword>
<organism evidence="1 2">
    <name type="scientific">Rangifer tarandus platyrhynchus</name>
    <name type="common">Svalbard reindeer</name>
    <dbReference type="NCBI Taxonomy" id="3082113"/>
    <lineage>
        <taxon>Eukaryota</taxon>
        <taxon>Metazoa</taxon>
        <taxon>Chordata</taxon>
        <taxon>Craniata</taxon>
        <taxon>Vertebrata</taxon>
        <taxon>Euteleostomi</taxon>
        <taxon>Mammalia</taxon>
        <taxon>Eutheria</taxon>
        <taxon>Laurasiatheria</taxon>
        <taxon>Artiodactyla</taxon>
        <taxon>Ruminantia</taxon>
        <taxon>Pecora</taxon>
        <taxon>Cervidae</taxon>
        <taxon>Odocoileinae</taxon>
        <taxon>Rangifer</taxon>
    </lineage>
</organism>
<evidence type="ECO:0000313" key="1">
    <source>
        <dbReference type="EMBL" id="CAI9174311.1"/>
    </source>
</evidence>
<name>A0ABN8ZN21_RANTA</name>
<proteinExistence type="predicted"/>
<dbReference type="Proteomes" id="UP001176941">
    <property type="component" value="Chromosome 4"/>
</dbReference>
<evidence type="ECO:0000313" key="2">
    <source>
        <dbReference type="Proteomes" id="UP001176941"/>
    </source>
</evidence>
<protein>
    <submittedName>
        <fullName evidence="1">Uncharacterized protein</fullName>
    </submittedName>
</protein>
<reference evidence="1" key="1">
    <citation type="submission" date="2023-04" db="EMBL/GenBank/DDBJ databases">
        <authorList>
            <consortium name="ELIXIR-Norway"/>
        </authorList>
    </citation>
    <scope>NUCLEOTIDE SEQUENCE [LARGE SCALE GENOMIC DNA]</scope>
</reference>
<gene>
    <name evidence="1" type="ORF">MRATA1EN1_LOCUS23273</name>
</gene>
<dbReference type="EMBL" id="OX459940">
    <property type="protein sequence ID" value="CAI9174311.1"/>
    <property type="molecule type" value="Genomic_DNA"/>
</dbReference>
<sequence>MARSTPSPFLLWSPPPAHPLPFSSHLHGLGPRVQVGPGSPSALSVPFEGRLSQHHLRTCALPSALTHMAGRKYLSPEIAFVRAEARELT</sequence>
<accession>A0ABN8ZN21</accession>